<feature type="binding site" evidence="12">
    <location>
        <position position="238"/>
    </location>
    <ligand>
        <name>Zn(2+)</name>
        <dbReference type="ChEBI" id="CHEBI:29105"/>
    </ligand>
</feature>
<dbReference type="HAMAP" id="MF_00388">
    <property type="entry name" value="LpxC"/>
    <property type="match status" value="1"/>
</dbReference>
<dbReference type="EC" id="3.5.1.108" evidence="4 12"/>
<keyword evidence="8 12" id="KW-0378">Hydrolase</keyword>
<dbReference type="EMBL" id="LXHC01000001">
    <property type="protein sequence ID" value="OAU98439.1"/>
    <property type="molecule type" value="Genomic_DNA"/>
</dbReference>
<evidence type="ECO:0000256" key="11">
    <source>
        <dbReference type="ARBA" id="ARBA00024535"/>
    </source>
</evidence>
<proteinExistence type="inferred from homology"/>
<keyword evidence="10 12" id="KW-0443">Lipid metabolism</keyword>
<dbReference type="Gene3D" id="3.30.1700.10">
    <property type="entry name" value="lpxc deacetylase, domain 2"/>
    <property type="match status" value="1"/>
</dbReference>
<evidence type="ECO:0000256" key="4">
    <source>
        <dbReference type="ARBA" id="ARBA00012745"/>
    </source>
</evidence>
<evidence type="ECO:0000256" key="10">
    <source>
        <dbReference type="ARBA" id="ARBA00023098"/>
    </source>
</evidence>
<dbReference type="InterPro" id="IPR015870">
    <property type="entry name" value="UDP-acyl_N-AcGlcN_deAcase_N"/>
</dbReference>
<dbReference type="InterPro" id="IPR004463">
    <property type="entry name" value="UDP-acyl_GlcNac_deAcase"/>
</dbReference>
<dbReference type="Proteomes" id="UP000078228">
    <property type="component" value="Unassembled WGS sequence"/>
</dbReference>
<dbReference type="GO" id="GO:0009245">
    <property type="term" value="P:lipid A biosynthetic process"/>
    <property type="evidence" value="ECO:0007669"/>
    <property type="project" value="UniProtKB-UniRule"/>
</dbReference>
<dbReference type="RefSeq" id="WP_064611261.1">
    <property type="nucleotide sequence ID" value="NZ_LXHB01000087.1"/>
</dbReference>
<comment type="similarity">
    <text evidence="12">Belongs to the LpxC family.</text>
</comment>
<name>A0A198UQ89_MORCA</name>
<evidence type="ECO:0000256" key="2">
    <source>
        <dbReference type="ARBA" id="ARBA00002923"/>
    </source>
</evidence>
<comment type="caution">
    <text evidence="13">The sequence shown here is derived from an EMBL/GenBank/DDBJ whole genome shotgun (WGS) entry which is preliminary data.</text>
</comment>
<dbReference type="GO" id="GO:0046872">
    <property type="term" value="F:metal ion binding"/>
    <property type="evidence" value="ECO:0007669"/>
    <property type="project" value="UniProtKB-KW"/>
</dbReference>
<dbReference type="GO" id="GO:0016020">
    <property type="term" value="C:membrane"/>
    <property type="evidence" value="ECO:0007669"/>
    <property type="project" value="GOC"/>
</dbReference>
<comment type="catalytic activity">
    <reaction evidence="11 12">
        <text>a UDP-3-O-[(3R)-3-hydroxyacyl]-N-acetyl-alpha-D-glucosamine + H2O = a UDP-3-O-[(3R)-3-hydroxyacyl]-alpha-D-glucosamine + acetate</text>
        <dbReference type="Rhea" id="RHEA:67816"/>
        <dbReference type="ChEBI" id="CHEBI:15377"/>
        <dbReference type="ChEBI" id="CHEBI:30089"/>
        <dbReference type="ChEBI" id="CHEBI:137740"/>
        <dbReference type="ChEBI" id="CHEBI:173225"/>
        <dbReference type="EC" id="3.5.1.108"/>
    </reaction>
</comment>
<accession>A0A198UQ89</accession>
<keyword evidence="14" id="KW-1185">Reference proteome</keyword>
<dbReference type="NCBIfam" id="TIGR00325">
    <property type="entry name" value="lpxC"/>
    <property type="match status" value="1"/>
</dbReference>
<comment type="function">
    <text evidence="2 12">Catalyzes the hydrolysis of UDP-3-O-myristoyl-N-acetylglucosamine to form UDP-3-O-myristoylglucosamine and acetate, the committed step in lipid A biosynthesis.</text>
</comment>
<evidence type="ECO:0000313" key="13">
    <source>
        <dbReference type="EMBL" id="OAU98439.1"/>
    </source>
</evidence>
<dbReference type="SUPFAM" id="SSF54211">
    <property type="entry name" value="Ribosomal protein S5 domain 2-like"/>
    <property type="match status" value="2"/>
</dbReference>
<dbReference type="InterPro" id="IPR011334">
    <property type="entry name" value="UDP-acyl_GlcNac_deAcase_C"/>
</dbReference>
<dbReference type="GO" id="GO:0103117">
    <property type="term" value="F:UDP-3-O-acyl-N-acetylglucosamine deacetylase activity"/>
    <property type="evidence" value="ECO:0007669"/>
    <property type="project" value="UniProtKB-UniRule"/>
</dbReference>
<evidence type="ECO:0000313" key="14">
    <source>
        <dbReference type="Proteomes" id="UP000078228"/>
    </source>
</evidence>
<keyword evidence="9 12" id="KW-0862">Zinc</keyword>
<comment type="pathway">
    <text evidence="3 12">Glycolipid biosynthesis; lipid IV(A) biosynthesis; lipid IV(A) from (3R)-3-hydroxytetradecanoyl-[acyl-carrier-protein] and UDP-N-acetyl-alpha-D-glucosamine: step 2/6.</text>
</comment>
<feature type="binding site" evidence="12">
    <location>
        <position position="242"/>
    </location>
    <ligand>
        <name>Zn(2+)</name>
        <dbReference type="ChEBI" id="CHEBI:29105"/>
    </ligand>
</feature>
<comment type="cofactor">
    <cofactor evidence="1 12">
        <name>Zn(2+)</name>
        <dbReference type="ChEBI" id="CHEBI:29105"/>
    </cofactor>
</comment>
<evidence type="ECO:0000256" key="12">
    <source>
        <dbReference type="HAMAP-Rule" id="MF_00388"/>
    </source>
</evidence>
<evidence type="ECO:0000256" key="6">
    <source>
        <dbReference type="ARBA" id="ARBA00022556"/>
    </source>
</evidence>
<dbReference type="Gene3D" id="3.30.230.20">
    <property type="entry name" value="lpxc deacetylase, domain 1"/>
    <property type="match status" value="1"/>
</dbReference>
<keyword evidence="5 12" id="KW-0444">Lipid biosynthesis</keyword>
<dbReference type="PATRIC" id="fig|480.237.peg.1656"/>
<gene>
    <name evidence="12" type="primary">lpxC</name>
    <name evidence="13" type="ORF">AO384_0023</name>
</gene>
<dbReference type="Pfam" id="PF03331">
    <property type="entry name" value="LpxC"/>
    <property type="match status" value="1"/>
</dbReference>
<keyword evidence="7 12" id="KW-0479">Metal-binding</keyword>
<dbReference type="AlphaFoldDB" id="A0A198UQ89"/>
<reference evidence="13 14" key="1">
    <citation type="journal article" date="2016" name="Genome Biol. Evol.">
        <title>Comparative Genomic Analyses of the Moraxella catarrhalis Serosensitive and Seroresistant Lineages Demonstrate Their Independent Evolution.</title>
        <authorList>
            <person name="Earl J.P."/>
            <person name="de Vries S.P."/>
            <person name="Ahmed A."/>
            <person name="Powell E."/>
            <person name="Schultz M.P."/>
            <person name="Hermans P.W."/>
            <person name="Hill D.J."/>
            <person name="Zhou Z."/>
            <person name="Constantinidou C.I."/>
            <person name="Hu F.Z."/>
            <person name="Bootsma H.J."/>
            <person name="Ehrlich G.D."/>
        </authorList>
    </citation>
    <scope>NUCLEOTIDE SEQUENCE [LARGE SCALE GENOMIC DNA]</scope>
    <source>
        <strain evidence="13 14">Z7542</strain>
    </source>
</reference>
<dbReference type="PANTHER" id="PTHR33694:SF1">
    <property type="entry name" value="UDP-3-O-ACYL-N-ACETYLGLUCOSAMINE DEACETYLASE 1, MITOCHONDRIAL-RELATED"/>
    <property type="match status" value="1"/>
</dbReference>
<evidence type="ECO:0000256" key="5">
    <source>
        <dbReference type="ARBA" id="ARBA00022516"/>
    </source>
</evidence>
<evidence type="ECO:0000256" key="1">
    <source>
        <dbReference type="ARBA" id="ARBA00001947"/>
    </source>
</evidence>
<dbReference type="UniPathway" id="UPA00359">
    <property type="reaction ID" value="UER00478"/>
</dbReference>
<dbReference type="PANTHER" id="PTHR33694">
    <property type="entry name" value="UDP-3-O-ACYL-N-ACETYLGLUCOSAMINE DEACETYLASE 1, MITOCHONDRIAL-RELATED"/>
    <property type="match status" value="1"/>
</dbReference>
<evidence type="ECO:0000256" key="8">
    <source>
        <dbReference type="ARBA" id="ARBA00022801"/>
    </source>
</evidence>
<feature type="binding site" evidence="12">
    <location>
        <position position="78"/>
    </location>
    <ligand>
        <name>Zn(2+)</name>
        <dbReference type="ChEBI" id="CHEBI:29105"/>
    </ligand>
</feature>
<evidence type="ECO:0000256" key="3">
    <source>
        <dbReference type="ARBA" id="ARBA00005002"/>
    </source>
</evidence>
<dbReference type="eggNOG" id="COG0774">
    <property type="taxonomic scope" value="Bacteria"/>
</dbReference>
<feature type="active site" description="Proton donor" evidence="12">
    <location>
        <position position="265"/>
    </location>
</feature>
<evidence type="ECO:0000256" key="7">
    <source>
        <dbReference type="ARBA" id="ARBA00022723"/>
    </source>
</evidence>
<dbReference type="InterPro" id="IPR020568">
    <property type="entry name" value="Ribosomal_Su5_D2-typ_SF"/>
</dbReference>
<protein>
    <recommendedName>
        <fullName evidence="4 12">UDP-3-O-acyl-N-acetylglucosamine deacetylase</fullName>
        <shortName evidence="12">UDP-3-O-acyl-GlcNAc deacetylase</shortName>
        <ecNumber evidence="4 12">3.5.1.108</ecNumber>
    </recommendedName>
    <alternativeName>
        <fullName evidence="12">UDP-3-O-[R-3-hydroxymyristoyl]-N-acetylglucosamine deacetylase</fullName>
    </alternativeName>
</protein>
<organism evidence="13 14">
    <name type="scientific">Moraxella catarrhalis</name>
    <name type="common">Branhamella catarrhalis</name>
    <dbReference type="NCBI Taxonomy" id="480"/>
    <lineage>
        <taxon>Bacteria</taxon>
        <taxon>Pseudomonadati</taxon>
        <taxon>Pseudomonadota</taxon>
        <taxon>Gammaproteobacteria</taxon>
        <taxon>Moraxellales</taxon>
        <taxon>Moraxellaceae</taxon>
        <taxon>Moraxella</taxon>
    </lineage>
</organism>
<dbReference type="OrthoDB" id="9802746at2"/>
<keyword evidence="6 12" id="KW-0441">Lipid A biosynthesis</keyword>
<sequence length="301" mass="32899">MTKLYQRTVAKAITATGIGLHSGQKVTLTLAPAEPDTGVVFERTDLGAAVPMAAELVQDTMMSSNLVLGDTRIGTVEHLLSAIAAYGLDNLIIQVDAPEIPIMDGSAAPFLYLIDQAGIVEQDKPKKFIKIISPIEVNDGDKWARLEPYDDGFLMDFEIDFNHAAIAATEQTIQLDFNTANFALEVGQARTFGFLKDIEYLQKNNLALGGSLDNAVVLDEDSVVNQDGLRYPNEFVRHKMLDAVGDLFVIGHPLLAKFSAYKSGHALNNALIRAVLADKSCYEIVTFYDKELCPIDYVEAV</sequence>
<evidence type="ECO:0000256" key="9">
    <source>
        <dbReference type="ARBA" id="ARBA00022833"/>
    </source>
</evidence>